<evidence type="ECO:0000313" key="1">
    <source>
        <dbReference type="EMBL" id="AAW88252.1"/>
    </source>
</evidence>
<organism evidence="1 2">
    <name type="scientific">Aliivibrio fischeri (strain ATCC 700601 / ES114)</name>
    <name type="common">Vibrio fischeri</name>
    <dbReference type="NCBI Taxonomy" id="312309"/>
    <lineage>
        <taxon>Bacteria</taxon>
        <taxon>Pseudomonadati</taxon>
        <taxon>Pseudomonadota</taxon>
        <taxon>Gammaproteobacteria</taxon>
        <taxon>Vibrionales</taxon>
        <taxon>Vibrionaceae</taxon>
        <taxon>Aliivibrio</taxon>
    </lineage>
</organism>
<reference evidence="1 2" key="1">
    <citation type="journal article" date="2005" name="Proc. Natl. Acad. Sci. U.S.A.">
        <title>Complete genome sequence of Vibrio fischeri: a symbiotic bacterium with pathogenic congeners.</title>
        <authorList>
            <person name="Ruby E.G."/>
            <person name="Urbanowski M."/>
            <person name="Campbell J."/>
            <person name="Dunn A."/>
            <person name="Faini M."/>
            <person name="Gunsalus R."/>
            <person name="Lostroh P."/>
            <person name="Lupp C."/>
            <person name="McCann J."/>
            <person name="Millikan D."/>
            <person name="Schaefer A."/>
            <person name="Stabb E."/>
            <person name="Stevens A."/>
            <person name="Visick K."/>
            <person name="Whistler C."/>
            <person name="Greenberg E.P."/>
        </authorList>
    </citation>
    <scope>NUCLEOTIDE SEQUENCE [LARGE SCALE GENOMIC DNA]</scope>
    <source>
        <strain evidence="2">ATCC 700601 / ES114</strain>
    </source>
</reference>
<gene>
    <name evidence="1" type="ordered locus">VF_B0010</name>
</gene>
<sequence length="65" mass="7836">MLSRTVMRKVEDIADFASKQSATSYEEYIRLFSIYLDDEFKKYRPINEVTQFAKKYGYIPKAERR</sequence>
<dbReference type="AlphaFoldDB" id="Q5DY94"/>
<keyword evidence="1" id="KW-0614">Plasmid</keyword>
<proteinExistence type="predicted"/>
<dbReference type="RefSeq" id="WP_011263968.1">
    <property type="nucleotide sequence ID" value="NC_006842.1"/>
</dbReference>
<evidence type="ECO:0000313" key="2">
    <source>
        <dbReference type="Proteomes" id="UP000000537"/>
    </source>
</evidence>
<keyword evidence="2" id="KW-1185">Reference proteome</keyword>
<protein>
    <submittedName>
        <fullName evidence="1">Uncharacterized protein</fullName>
    </submittedName>
</protein>
<dbReference type="EMBL" id="CP000022">
    <property type="protein sequence ID" value="AAW88252.1"/>
    <property type="molecule type" value="Genomic_DNA"/>
</dbReference>
<dbReference type="HOGENOM" id="CLU_206699_0_0_6"/>
<geneLocation type="plasmid" evidence="1 2">
    <name>pES100</name>
</geneLocation>
<dbReference type="GeneID" id="54166505"/>
<dbReference type="KEGG" id="vfi:VF_B0010"/>
<reference evidence="1 2" key="2">
    <citation type="journal article" date="2008" name="BMC Genomics">
        <title>Comparative genomics-based investigation of resequencing targets in Vibrio fischeri: focus on point miscalls and artefactual expansions.</title>
        <authorList>
            <person name="Mandel M.J."/>
            <person name="Stabb E.V."/>
            <person name="Ruby E.G."/>
        </authorList>
    </citation>
    <scope>NUCLEOTIDE SEQUENCE [LARGE SCALE GENOMIC DNA]</scope>
    <source>
        <strain evidence="2">ATCC 700601 / ES114</strain>
    </source>
</reference>
<name>Q5DY94_ALIF1</name>
<dbReference type="Proteomes" id="UP000000537">
    <property type="component" value="Plasmid pES100"/>
</dbReference>
<dbReference type="PATRIC" id="fig|312309.11.peg.3781"/>
<dbReference type="EnsemblBacteria" id="AAW88252">
    <property type="protein sequence ID" value="AAW88252"/>
    <property type="gene ID" value="VF_B0010"/>
</dbReference>
<accession>Q5DY94</accession>